<gene>
    <name evidence="2" type="ORF">DFQ27_001084</name>
</gene>
<name>A0A9P6PLC6_9FUNG</name>
<evidence type="ECO:0000313" key="2">
    <source>
        <dbReference type="EMBL" id="KAG0248202.1"/>
    </source>
</evidence>
<evidence type="ECO:0000313" key="3">
    <source>
        <dbReference type="Proteomes" id="UP000807716"/>
    </source>
</evidence>
<accession>A0A9P6PLC6</accession>
<organism evidence="2 3">
    <name type="scientific">Actinomortierella ambigua</name>
    <dbReference type="NCBI Taxonomy" id="1343610"/>
    <lineage>
        <taxon>Eukaryota</taxon>
        <taxon>Fungi</taxon>
        <taxon>Fungi incertae sedis</taxon>
        <taxon>Mucoromycota</taxon>
        <taxon>Mortierellomycotina</taxon>
        <taxon>Mortierellomycetes</taxon>
        <taxon>Mortierellales</taxon>
        <taxon>Mortierellaceae</taxon>
        <taxon>Actinomortierella</taxon>
    </lineage>
</organism>
<protein>
    <submittedName>
        <fullName evidence="2">Uncharacterized protein</fullName>
    </submittedName>
</protein>
<feature type="region of interest" description="Disordered" evidence="1">
    <location>
        <begin position="100"/>
        <end position="122"/>
    </location>
</feature>
<feature type="non-terminal residue" evidence="2">
    <location>
        <position position="1"/>
    </location>
</feature>
<evidence type="ECO:0000256" key="1">
    <source>
        <dbReference type="SAM" id="MobiDB-lite"/>
    </source>
</evidence>
<keyword evidence="3" id="KW-1185">Reference proteome</keyword>
<dbReference type="EMBL" id="JAAAJB010001336">
    <property type="protein sequence ID" value="KAG0248202.1"/>
    <property type="molecule type" value="Genomic_DNA"/>
</dbReference>
<comment type="caution">
    <text evidence="2">The sequence shown here is derived from an EMBL/GenBank/DDBJ whole genome shotgun (WGS) entry which is preliminary data.</text>
</comment>
<dbReference type="Proteomes" id="UP000807716">
    <property type="component" value="Unassembled WGS sequence"/>
</dbReference>
<reference evidence="2" key="1">
    <citation type="journal article" date="2020" name="Fungal Divers.">
        <title>Resolving the Mortierellaceae phylogeny through synthesis of multi-gene phylogenetics and phylogenomics.</title>
        <authorList>
            <person name="Vandepol N."/>
            <person name="Liber J."/>
            <person name="Desiro A."/>
            <person name="Na H."/>
            <person name="Kennedy M."/>
            <person name="Barry K."/>
            <person name="Grigoriev I.V."/>
            <person name="Miller A.N."/>
            <person name="O'Donnell K."/>
            <person name="Stajich J.E."/>
            <person name="Bonito G."/>
        </authorList>
    </citation>
    <scope>NUCLEOTIDE SEQUENCE</scope>
    <source>
        <strain evidence="2">BC1065</strain>
    </source>
</reference>
<sequence>GCQQLEPIINHGPYGCEPDAAAKIACRPRQWETCWQLCMIMATGASICELYFRETGGVDMYLHQTLRLSHVGWRVTLRNICFSFASQFSIHIHLVDFNNCRDNDRDTGSTSDGDHDDDHRYDRGVKSLTLHPLATPDNA</sequence>
<dbReference type="AlphaFoldDB" id="A0A9P6PLC6"/>
<proteinExistence type="predicted"/>